<name>A0ABW1XV82_STRPL</name>
<organism evidence="1 2">
    <name type="scientific">Streptomyces plicatus</name>
    <dbReference type="NCBI Taxonomy" id="1922"/>
    <lineage>
        <taxon>Bacteria</taxon>
        <taxon>Bacillati</taxon>
        <taxon>Actinomycetota</taxon>
        <taxon>Actinomycetes</taxon>
        <taxon>Kitasatosporales</taxon>
        <taxon>Streptomycetaceae</taxon>
        <taxon>Streptomyces</taxon>
        <taxon>Streptomyces rochei group</taxon>
    </lineage>
</organism>
<dbReference type="Proteomes" id="UP001596321">
    <property type="component" value="Unassembled WGS sequence"/>
</dbReference>
<sequence length="74" mass="8078">MTLVEAVPDAVDRLEEYVPGDPRHLYDRGARHVVRDADGASVRARVHLAAPVVAARPRARAAPIEGGGWRITDR</sequence>
<evidence type="ECO:0000313" key="1">
    <source>
        <dbReference type="EMBL" id="MFC6502261.1"/>
    </source>
</evidence>
<evidence type="ECO:0000313" key="2">
    <source>
        <dbReference type="Proteomes" id="UP001596321"/>
    </source>
</evidence>
<gene>
    <name evidence="1" type="ORF">ACFQFF_11920</name>
</gene>
<reference evidence="2" key="1">
    <citation type="journal article" date="2019" name="Int. J. Syst. Evol. Microbiol.">
        <title>The Global Catalogue of Microorganisms (GCM) 10K type strain sequencing project: providing services to taxonomists for standard genome sequencing and annotation.</title>
        <authorList>
            <consortium name="The Broad Institute Genomics Platform"/>
            <consortium name="The Broad Institute Genome Sequencing Center for Infectious Disease"/>
            <person name="Wu L."/>
            <person name="Ma J."/>
        </authorList>
    </citation>
    <scope>NUCLEOTIDE SEQUENCE [LARGE SCALE GENOMIC DNA]</scope>
    <source>
        <strain evidence="2">JCM 4504</strain>
    </source>
</reference>
<dbReference type="RefSeq" id="WP_386454706.1">
    <property type="nucleotide sequence ID" value="NZ_BMUJ01000002.1"/>
</dbReference>
<protein>
    <submittedName>
        <fullName evidence="1">Uncharacterized protein</fullName>
    </submittedName>
</protein>
<accession>A0ABW1XV82</accession>
<keyword evidence="2" id="KW-1185">Reference proteome</keyword>
<proteinExistence type="predicted"/>
<dbReference type="EMBL" id="JBHSUW010000001">
    <property type="protein sequence ID" value="MFC6502261.1"/>
    <property type="molecule type" value="Genomic_DNA"/>
</dbReference>
<comment type="caution">
    <text evidence="1">The sequence shown here is derived from an EMBL/GenBank/DDBJ whole genome shotgun (WGS) entry which is preliminary data.</text>
</comment>